<proteinExistence type="predicted"/>
<dbReference type="InterPro" id="IPR052634">
    <property type="entry name" value="Sperm_flagellar-bone_growth"/>
</dbReference>
<feature type="compositionally biased region" description="Polar residues" evidence="1">
    <location>
        <begin position="837"/>
        <end position="858"/>
    </location>
</feature>
<dbReference type="VEuPathDB" id="TriTrypDB:LDHU3_36.9400"/>
<dbReference type="OrthoDB" id="62528at2759"/>
<feature type="region of interest" description="Disordered" evidence="1">
    <location>
        <begin position="837"/>
        <end position="886"/>
    </location>
</feature>
<accession>A0A3S7XCD4</accession>
<dbReference type="Gene3D" id="3.40.50.300">
    <property type="entry name" value="P-loop containing nucleotide triphosphate hydrolases"/>
    <property type="match status" value="1"/>
</dbReference>
<feature type="region of interest" description="Disordered" evidence="1">
    <location>
        <begin position="917"/>
        <end position="936"/>
    </location>
</feature>
<evidence type="ECO:0000256" key="1">
    <source>
        <dbReference type="SAM" id="MobiDB-lite"/>
    </source>
</evidence>
<dbReference type="EMBL" id="CP029535">
    <property type="protein sequence ID" value="AYU84110.1"/>
    <property type="molecule type" value="Genomic_DNA"/>
</dbReference>
<evidence type="ECO:0008006" key="4">
    <source>
        <dbReference type="Google" id="ProtNLM"/>
    </source>
</evidence>
<dbReference type="Proteomes" id="UP000274082">
    <property type="component" value="Chromosome 36"/>
</dbReference>
<evidence type="ECO:0000313" key="3">
    <source>
        <dbReference type="Proteomes" id="UP000274082"/>
    </source>
</evidence>
<dbReference type="InterPro" id="IPR027417">
    <property type="entry name" value="P-loop_NTPase"/>
</dbReference>
<organism evidence="2 3">
    <name type="scientific">Leishmania donovani</name>
    <dbReference type="NCBI Taxonomy" id="5661"/>
    <lineage>
        <taxon>Eukaryota</taxon>
        <taxon>Discoba</taxon>
        <taxon>Euglenozoa</taxon>
        <taxon>Kinetoplastea</taxon>
        <taxon>Metakinetoplastina</taxon>
        <taxon>Trypanosomatida</taxon>
        <taxon>Trypanosomatidae</taxon>
        <taxon>Leishmaniinae</taxon>
        <taxon>Leishmania</taxon>
    </lineage>
</organism>
<dbReference type="PANTHER" id="PTHR14919:SF0">
    <property type="entry name" value="SPERM FLAGELLAR PROTEIN 2"/>
    <property type="match status" value="1"/>
</dbReference>
<keyword evidence="3" id="KW-1185">Reference proteome</keyword>
<dbReference type="PANTHER" id="PTHR14919">
    <property type="entry name" value="KPL2-RELATED"/>
    <property type="match status" value="1"/>
</dbReference>
<sequence>MSVEDDYRASIAQAREEDRNSRECRRKLRNEYQDDLLKTRIAHARSCFLRDVRFHSDRRSTAEERVMLTLRSTAACWSKVCERSITRQLDIESAKKQKQLRDVAFLERMHQREVDEQRSVEETDQARWVDLNARYAAQLLADRNAAVQATLEDMMGHAAQCLSELEENHLDHAGTTLLAAFSVEATLRRLSSADDVAVSAVREAFHHIFHGSPYAQSSPAFLALLEFCYGQQQPKPPLAQVHCLCSVPILVVDGPKYSGKSLLTNFLKSKYRLLCISDETLVQRALQVASSDVMEKEEEGADDWAELGRCLQETLLDGGAVSVELMMDLLCLQLTELRNAREALPYDAVLLEGVVRSVDAYKMLAQRLSNPLLHPYLKVAQRWGLSLTALVGGGGSAADEEATAGDLPLLLRLPDHPSSEYDMPAKPEPKARPLKKVDLAALPPAELPEVENTEAAQEAERAFVARAERELASLPTVLSGVLHISCAPEEVFHRFAGLRTDCETGARYHLTYNPPPQERLPYMMPLCRLDTSSVELHEAVFHHMEGWGATRRWLAQQSERPTFARVYELAGDGPADGVQKEALEAVDQIISHFRISRQLLHEHDASAARLSELETTWQSQKAAREAERLRLIELYTEKGAPIPPALQATVAKTSGSSATTLSAAAAGVILKALANFTDLYEGSYAGTWSSMTHLVQLFLRYYTSVESQMALYWKRPDDKQAILNRFQRCFDSLPASMRVPPACKAELHLSLDALDEALHRCIALRDGEARGLLDTLTSAASFMGGWQTLVCQAFTRLLQAEADRYFFAMHLFSFFLGAVTGEPLGFDDVEVDIPLTSMNTPDRPTQSTSAAGDTSPSVSPGVKSTKEKRVTSTKKSHKVADEPNEKIAEDQLAEVAQGVLNGFSSITDKLKAVVDAHGKTPKRAGSGVSGGSGSAVNSPAPPTSIFAIAAAKCYGFMEAERVAATSRVAAIHSCGQMLLKEAEAHAKKMRTRMEASLLDVMAREAAAANTAVYVLRECVEAEKKSPAMHLGCTTFAVLGERPPCASKNAGSTAEAVGCTSPMPTKIGSTSEERRSFLTDVPLFAKLTDPQLMVHPGLTAVRLLELAQHFRCVAPDYQLSHFDFMLFVEDDDYAEAAVIGLDTAHMTRKTREELFSTFDSQRTGFVDWRDVIVHLLFWVTPATTARTPTSATAQRGIREMSLQDLLKTRAALGVCGLTEEQFFEKSFFLDHYLDEALVEAYMRILWCTFHDAANQILQPHILLGFLCADPQPIRGAQKAFHVLSAPGAEGRVSLDEMDALCHLKATNARLMDQPDPCSKMNLRLLFGTAATCSFEEVCASPMGRKMLNHADLFRRRQFLKRK</sequence>
<dbReference type="VEuPathDB" id="TriTrypDB:LdCL_360083000"/>
<evidence type="ECO:0000313" key="2">
    <source>
        <dbReference type="EMBL" id="AYU84110.1"/>
    </source>
</evidence>
<protein>
    <recommendedName>
        <fullName evidence="4">EF-hand domain-containing protein</fullName>
    </recommendedName>
</protein>
<dbReference type="VEuPathDB" id="TriTrypDB:LdBPK_367040.1"/>
<reference evidence="2 3" key="1">
    <citation type="journal article" date="2018" name="Sci. Rep.">
        <title>A complete Leishmania donovani reference genome identifies novel genetic variations associated with virulence.</title>
        <authorList>
            <person name="Lypaczewski P."/>
            <person name="Hoshizaki J."/>
            <person name="Zhang W.-W."/>
            <person name="McCall L.-I."/>
            <person name="Torcivia-Rodriguez J."/>
            <person name="Simonyan V."/>
            <person name="Kaur A."/>
            <person name="Dewar K."/>
            <person name="Matlashewski G."/>
        </authorList>
    </citation>
    <scope>NUCLEOTIDE SEQUENCE [LARGE SCALE GENOMIC DNA]</scope>
    <source>
        <strain evidence="2 3">LdCL</strain>
    </source>
</reference>
<gene>
    <name evidence="2" type="ORF">LdCL_360083000</name>
</gene>
<name>A0A3S7XCD4_LEIDO</name>